<protein>
    <submittedName>
        <fullName evidence="1">Uncharacterized protein</fullName>
    </submittedName>
</protein>
<evidence type="ECO:0000313" key="2">
    <source>
        <dbReference type="Proteomes" id="UP000595224"/>
    </source>
</evidence>
<dbReference type="Proteomes" id="UP000595224">
    <property type="component" value="Chromosome"/>
</dbReference>
<dbReference type="AlphaFoldDB" id="A0A7T3V688"/>
<sequence>MKFPAKLNRLKFILALILAAILVPQKAQSYMVKYKEDYLKLYHVHYSQLPDDCIENIYWLEQAAKADFANPLYAYTKIENELQWEKYRYLFQMHINLKLIEQHLRLGRIYDKKAAVFYDAPWKDEYLRNLEKAKSCYTAGYTYWKEAELWAEKAGSKKFGFMYITGLQNWEDERERINTGKLSYKNILNRELSRLDKVISDLVAMNSKSY</sequence>
<gene>
    <name evidence="1" type="ORF">IWA51_04775</name>
</gene>
<dbReference type="EMBL" id="CP064936">
    <property type="protein sequence ID" value="QQA01914.1"/>
    <property type="molecule type" value="Genomic_DNA"/>
</dbReference>
<dbReference type="RefSeq" id="WP_198443424.1">
    <property type="nucleotide sequence ID" value="NZ_CBCSHE010000004.1"/>
</dbReference>
<proteinExistence type="predicted"/>
<name>A0A7T3V688_9SPIR</name>
<evidence type="ECO:0000313" key="1">
    <source>
        <dbReference type="EMBL" id="QQA01914.1"/>
    </source>
</evidence>
<keyword evidence="2" id="KW-1185">Reference proteome</keyword>
<accession>A0A7T3V688</accession>
<dbReference type="KEGG" id="tper:IWA51_04775"/>
<organism evidence="1 2">
    <name type="scientific">Treponema peruense</name>
    <dbReference type="NCBI Taxonomy" id="2787628"/>
    <lineage>
        <taxon>Bacteria</taxon>
        <taxon>Pseudomonadati</taxon>
        <taxon>Spirochaetota</taxon>
        <taxon>Spirochaetia</taxon>
        <taxon>Spirochaetales</taxon>
        <taxon>Treponemataceae</taxon>
        <taxon>Treponema</taxon>
    </lineage>
</organism>
<reference evidence="1 2" key="1">
    <citation type="submission" date="2020-11" db="EMBL/GenBank/DDBJ databases">
        <title>Treponema Peruensis nv. sp., first commensal Treponema isolated from human feces.</title>
        <authorList>
            <person name="Belkhou C."/>
            <person name="Raes J."/>
        </authorList>
    </citation>
    <scope>NUCLEOTIDE SEQUENCE [LARGE SCALE GENOMIC DNA]</scope>
    <source>
        <strain evidence="1 2">RCC2812</strain>
    </source>
</reference>